<dbReference type="InterPro" id="IPR050723">
    <property type="entry name" value="CFA/CMAS"/>
</dbReference>
<comment type="similarity">
    <text evidence="1">Belongs to the CFA/CMAS family.</text>
</comment>
<accession>A0A518HL84</accession>
<sequence>MFCYRRQVMPPRQVRLDVSGETASTVTPLETARMGLPFSAQTQLRSIKDVLGAIADPLDLNVSVRLWNGDVVPIGRDVDGRYTIALSGPGVVGSLLRRPSLETLVRLYATGHIAFEGGDLMEFTEALKTEKANRRRLKTISKTMLVKKTLPFLFAKTDAGDLSHQFADDGVGRNESRRDNTDYIRFHYDVGNAFYKLFLGSEMQYTCAYFKDWDNSLDQAQRDKMDMICRKLRLKPGERMLDIGCGWGGLIRYAAQHYGVKAHGITLSQEQHDYAQTKIDELGLGDQVSVEICDYADHQGTYDKISSIGMSEHIGIANYPRYFDKINSMLRDRGIMLNHAIARRAKKSKRDARKIRPERKFILKYIFPGSELTPVGMTTDFLENSGFEVHDVESWREHYALTLKYWCKNLSANRDEAIRLVGPERYRLWVAYMAGGSAGFSAGSIKIYQVVATKRAGKGLSGMPPTRADLYRAA</sequence>
<dbReference type="Proteomes" id="UP000319004">
    <property type="component" value="Chromosome"/>
</dbReference>
<organism evidence="6 7">
    <name type="scientific">Stieleria neptunia</name>
    <dbReference type="NCBI Taxonomy" id="2527979"/>
    <lineage>
        <taxon>Bacteria</taxon>
        <taxon>Pseudomonadati</taxon>
        <taxon>Planctomycetota</taxon>
        <taxon>Planctomycetia</taxon>
        <taxon>Pirellulales</taxon>
        <taxon>Pirellulaceae</taxon>
        <taxon>Stieleria</taxon>
    </lineage>
</organism>
<evidence type="ECO:0000313" key="6">
    <source>
        <dbReference type="EMBL" id="QDV41568.1"/>
    </source>
</evidence>
<dbReference type="PANTHER" id="PTHR43667">
    <property type="entry name" value="CYCLOPROPANE-FATTY-ACYL-PHOSPHOLIPID SYNTHASE"/>
    <property type="match status" value="1"/>
</dbReference>
<keyword evidence="5" id="KW-0443">Lipid metabolism</keyword>
<dbReference type="GO" id="GO:0008168">
    <property type="term" value="F:methyltransferase activity"/>
    <property type="evidence" value="ECO:0007669"/>
    <property type="project" value="UniProtKB-KW"/>
</dbReference>
<dbReference type="GO" id="GO:0032259">
    <property type="term" value="P:methylation"/>
    <property type="evidence" value="ECO:0007669"/>
    <property type="project" value="UniProtKB-KW"/>
</dbReference>
<keyword evidence="4" id="KW-0949">S-adenosyl-L-methionine</keyword>
<keyword evidence="2 6" id="KW-0489">Methyltransferase</keyword>
<protein>
    <submittedName>
        <fullName evidence="6">Methoxy mycolic acid synthase MmaA3</fullName>
        <ecNumber evidence="6">2.1.1.-</ecNumber>
    </submittedName>
</protein>
<dbReference type="AlphaFoldDB" id="A0A518HL84"/>
<dbReference type="Gene3D" id="3.40.50.150">
    <property type="entry name" value="Vaccinia Virus protein VP39"/>
    <property type="match status" value="1"/>
</dbReference>
<dbReference type="Pfam" id="PF02353">
    <property type="entry name" value="CMAS"/>
    <property type="match status" value="1"/>
</dbReference>
<dbReference type="EC" id="2.1.1.-" evidence="6"/>
<evidence type="ECO:0000313" key="7">
    <source>
        <dbReference type="Proteomes" id="UP000319004"/>
    </source>
</evidence>
<dbReference type="InterPro" id="IPR029063">
    <property type="entry name" value="SAM-dependent_MTases_sf"/>
</dbReference>
<evidence type="ECO:0000256" key="3">
    <source>
        <dbReference type="ARBA" id="ARBA00022679"/>
    </source>
</evidence>
<proteinExistence type="inferred from homology"/>
<dbReference type="InterPro" id="IPR003333">
    <property type="entry name" value="CMAS"/>
</dbReference>
<dbReference type="GO" id="GO:0008610">
    <property type="term" value="P:lipid biosynthetic process"/>
    <property type="evidence" value="ECO:0007669"/>
    <property type="project" value="InterPro"/>
</dbReference>
<dbReference type="CDD" id="cd02440">
    <property type="entry name" value="AdoMet_MTases"/>
    <property type="match status" value="1"/>
</dbReference>
<reference evidence="6 7" key="1">
    <citation type="submission" date="2019-03" db="EMBL/GenBank/DDBJ databases">
        <title>Deep-cultivation of Planctomycetes and their phenomic and genomic characterization uncovers novel biology.</title>
        <authorList>
            <person name="Wiegand S."/>
            <person name="Jogler M."/>
            <person name="Boedeker C."/>
            <person name="Pinto D."/>
            <person name="Vollmers J."/>
            <person name="Rivas-Marin E."/>
            <person name="Kohn T."/>
            <person name="Peeters S.H."/>
            <person name="Heuer A."/>
            <person name="Rast P."/>
            <person name="Oberbeckmann S."/>
            <person name="Bunk B."/>
            <person name="Jeske O."/>
            <person name="Meyerdierks A."/>
            <person name="Storesund J.E."/>
            <person name="Kallscheuer N."/>
            <person name="Luecker S."/>
            <person name="Lage O.M."/>
            <person name="Pohl T."/>
            <person name="Merkel B.J."/>
            <person name="Hornburger P."/>
            <person name="Mueller R.-W."/>
            <person name="Bruemmer F."/>
            <person name="Labrenz M."/>
            <person name="Spormann A.M."/>
            <person name="Op den Camp H."/>
            <person name="Overmann J."/>
            <person name="Amann R."/>
            <person name="Jetten M.S.M."/>
            <person name="Mascher T."/>
            <person name="Medema M.H."/>
            <person name="Devos D.P."/>
            <person name="Kaster A.-K."/>
            <person name="Ovreas L."/>
            <person name="Rohde M."/>
            <person name="Galperin M.Y."/>
            <person name="Jogler C."/>
        </authorList>
    </citation>
    <scope>NUCLEOTIDE SEQUENCE [LARGE SCALE GENOMIC DNA]</scope>
    <source>
        <strain evidence="6 7">Enr13</strain>
    </source>
</reference>
<dbReference type="SUPFAM" id="SSF53335">
    <property type="entry name" value="S-adenosyl-L-methionine-dependent methyltransferases"/>
    <property type="match status" value="1"/>
</dbReference>
<evidence type="ECO:0000256" key="5">
    <source>
        <dbReference type="ARBA" id="ARBA00023098"/>
    </source>
</evidence>
<dbReference type="PANTHER" id="PTHR43667:SF1">
    <property type="entry name" value="CYCLOPROPANE-FATTY-ACYL-PHOSPHOLIPID SYNTHASE"/>
    <property type="match status" value="1"/>
</dbReference>
<evidence type="ECO:0000256" key="4">
    <source>
        <dbReference type="ARBA" id="ARBA00022691"/>
    </source>
</evidence>
<name>A0A518HL84_9BACT</name>
<keyword evidence="7" id="KW-1185">Reference proteome</keyword>
<evidence type="ECO:0000256" key="2">
    <source>
        <dbReference type="ARBA" id="ARBA00022603"/>
    </source>
</evidence>
<gene>
    <name evidence="6" type="primary">mmaA3</name>
    <name evidence="6" type="ORF">Enr13x_14110</name>
</gene>
<keyword evidence="3 6" id="KW-0808">Transferase</keyword>
<dbReference type="PIRSF" id="PIRSF003085">
    <property type="entry name" value="CMAS"/>
    <property type="match status" value="1"/>
</dbReference>
<dbReference type="EMBL" id="CP037423">
    <property type="protein sequence ID" value="QDV41568.1"/>
    <property type="molecule type" value="Genomic_DNA"/>
</dbReference>
<evidence type="ECO:0000256" key="1">
    <source>
        <dbReference type="ARBA" id="ARBA00010815"/>
    </source>
</evidence>
<dbReference type="KEGG" id="snep:Enr13x_14110"/>